<evidence type="ECO:0000313" key="1">
    <source>
        <dbReference type="EMBL" id="GEN62878.1"/>
    </source>
</evidence>
<protein>
    <submittedName>
        <fullName evidence="1">Uncharacterized protein</fullName>
    </submittedName>
</protein>
<reference evidence="1 2" key="1">
    <citation type="submission" date="2019-07" db="EMBL/GenBank/DDBJ databases">
        <title>Whole genome shotgun sequence of Acetobacter oeni NBRC 105207.</title>
        <authorList>
            <person name="Hosoyama A."/>
            <person name="Uohara A."/>
            <person name="Ohji S."/>
            <person name="Ichikawa N."/>
        </authorList>
    </citation>
    <scope>NUCLEOTIDE SEQUENCE [LARGE SCALE GENOMIC DNA]</scope>
    <source>
        <strain evidence="1 2">NBRC 105207</strain>
    </source>
</reference>
<dbReference type="AlphaFoldDB" id="A0A511XIW0"/>
<proteinExistence type="predicted"/>
<keyword evidence="2" id="KW-1185">Reference proteome</keyword>
<dbReference type="EMBL" id="BJYG01000011">
    <property type="protein sequence ID" value="GEN62878.1"/>
    <property type="molecule type" value="Genomic_DNA"/>
</dbReference>
<evidence type="ECO:0000313" key="2">
    <source>
        <dbReference type="Proteomes" id="UP000321746"/>
    </source>
</evidence>
<sequence>MLRLSAERAVKRVLGIAGLRVHLPSPDFALTGPPGSEPDNVKTVSIPRALIKPWGENRDTALSAITSYVPYDFSGDWDA</sequence>
<gene>
    <name evidence="1" type="ORF">AOE01nite_11020</name>
</gene>
<comment type="caution">
    <text evidence="1">The sequence shown here is derived from an EMBL/GenBank/DDBJ whole genome shotgun (WGS) entry which is preliminary data.</text>
</comment>
<dbReference type="Proteomes" id="UP000321746">
    <property type="component" value="Unassembled WGS sequence"/>
</dbReference>
<organism evidence="1 2">
    <name type="scientific">Acetobacter oeni</name>
    <dbReference type="NCBI Taxonomy" id="304077"/>
    <lineage>
        <taxon>Bacteria</taxon>
        <taxon>Pseudomonadati</taxon>
        <taxon>Pseudomonadota</taxon>
        <taxon>Alphaproteobacteria</taxon>
        <taxon>Acetobacterales</taxon>
        <taxon>Acetobacteraceae</taxon>
        <taxon>Acetobacter</taxon>
    </lineage>
</organism>
<accession>A0A511XIW0</accession>
<name>A0A511XIW0_9PROT</name>